<dbReference type="InterPro" id="IPR046373">
    <property type="entry name" value="Acyl-CoA_Oxase/DH_mid-dom_sf"/>
</dbReference>
<proteinExistence type="inferred from homology"/>
<keyword evidence="5" id="KW-0560">Oxidoreductase</keyword>
<gene>
    <name evidence="9" type="ORF">D7223_17145</name>
</gene>
<evidence type="ECO:0000259" key="8">
    <source>
        <dbReference type="Pfam" id="PF02771"/>
    </source>
</evidence>
<keyword evidence="10" id="KW-1185">Reference proteome</keyword>
<feature type="domain" description="Acyl-CoA dehydrogenase/oxidase C-terminal" evidence="6">
    <location>
        <begin position="216"/>
        <end position="360"/>
    </location>
</feature>
<dbReference type="EMBL" id="RBAK01000006">
    <property type="protein sequence ID" value="RKN45518.1"/>
    <property type="molecule type" value="Genomic_DNA"/>
</dbReference>
<evidence type="ECO:0000256" key="2">
    <source>
        <dbReference type="ARBA" id="ARBA00009347"/>
    </source>
</evidence>
<comment type="cofactor">
    <cofactor evidence="1 5">
        <name>FAD</name>
        <dbReference type="ChEBI" id="CHEBI:57692"/>
    </cofactor>
</comment>
<dbReference type="Gene3D" id="1.20.140.10">
    <property type="entry name" value="Butyryl-CoA Dehydrogenase, subunit A, domain 3"/>
    <property type="match status" value="1"/>
</dbReference>
<dbReference type="InterPro" id="IPR037069">
    <property type="entry name" value="AcylCoA_DH/ox_N_sf"/>
</dbReference>
<dbReference type="GO" id="GO:0050660">
    <property type="term" value="F:flavin adenine dinucleotide binding"/>
    <property type="evidence" value="ECO:0007669"/>
    <property type="project" value="InterPro"/>
</dbReference>
<evidence type="ECO:0000256" key="1">
    <source>
        <dbReference type="ARBA" id="ARBA00001974"/>
    </source>
</evidence>
<sequence>MVAGAAGFADTVRLDAAAWDRTGVLPATVVTDAGAAGLLARDLPRRYGGADASPAAIGEATARIGAVCSSLRALLTVQGMVSAALGRWGSAEQRERWLPALATGAAVAGFAATEESAGTELAAVATSIEPSGDALRITGRKRWVTFGATADLLLVIGRLDGAPAAVLVEGDRPGLRREPVRGQLGLRAAQVAHLDLDGVRVPRSHLVAPAGFGLSHVAGTALDHGRYTVAWGCVGLARACQRAATAHAVERVQGAVRLADHQLVRATLGRGHVAVTAAEQLCRHAAQVRAVRDPDAVAATVLAKYAASRAATRVSRDAVQVHGAAGCDPDSLVGRFLRDATVMRIIEGSDEVSELHLADHAIRAHRRSGAAAPARPGPVAVPS</sequence>
<evidence type="ECO:0000313" key="9">
    <source>
        <dbReference type="EMBL" id="RKN45518.1"/>
    </source>
</evidence>
<keyword evidence="4 5" id="KW-0274">FAD</keyword>
<dbReference type="Pfam" id="PF02770">
    <property type="entry name" value="Acyl-CoA_dh_M"/>
    <property type="match status" value="1"/>
</dbReference>
<dbReference type="Pfam" id="PF02771">
    <property type="entry name" value="Acyl-CoA_dh_N"/>
    <property type="match status" value="1"/>
</dbReference>
<dbReference type="InterPro" id="IPR013786">
    <property type="entry name" value="AcylCoA_DH/ox_N"/>
</dbReference>
<dbReference type="SUPFAM" id="SSF47203">
    <property type="entry name" value="Acyl-CoA dehydrogenase C-terminal domain-like"/>
    <property type="match status" value="1"/>
</dbReference>
<reference evidence="9 10" key="1">
    <citation type="journal article" date="2004" name="Syst. Appl. Microbiol.">
        <title>Cryptoendolithic actinomycetes from antarctic sandstone rock samples: Micromonospora endolithica sp. nov. and two isolates related to Micromonospora coerulea Jensen 1932.</title>
        <authorList>
            <person name="Hirsch P."/>
            <person name="Mevs U."/>
            <person name="Kroppenstedt R.M."/>
            <person name="Schumann P."/>
            <person name="Stackebrandt E."/>
        </authorList>
    </citation>
    <scope>NUCLEOTIDE SEQUENCE [LARGE SCALE GENOMIC DNA]</scope>
    <source>
        <strain evidence="9 10">JCM 12677</strain>
    </source>
</reference>
<dbReference type="OrthoDB" id="9802447at2"/>
<comment type="caution">
    <text evidence="9">The sequence shown here is derived from an EMBL/GenBank/DDBJ whole genome shotgun (WGS) entry which is preliminary data.</text>
</comment>
<dbReference type="InterPro" id="IPR006091">
    <property type="entry name" value="Acyl-CoA_Oxase/DH_mid-dom"/>
</dbReference>
<evidence type="ECO:0000256" key="5">
    <source>
        <dbReference type="RuleBase" id="RU362125"/>
    </source>
</evidence>
<dbReference type="PANTHER" id="PTHR43884">
    <property type="entry name" value="ACYL-COA DEHYDROGENASE"/>
    <property type="match status" value="1"/>
</dbReference>
<evidence type="ECO:0000259" key="6">
    <source>
        <dbReference type="Pfam" id="PF00441"/>
    </source>
</evidence>
<dbReference type="Gene3D" id="1.10.540.10">
    <property type="entry name" value="Acyl-CoA dehydrogenase/oxidase, N-terminal domain"/>
    <property type="match status" value="1"/>
</dbReference>
<dbReference type="PANTHER" id="PTHR43884:SF12">
    <property type="entry name" value="ISOVALERYL-COA DEHYDROGENASE, MITOCHONDRIAL-RELATED"/>
    <property type="match status" value="1"/>
</dbReference>
<keyword evidence="3 5" id="KW-0285">Flavoprotein</keyword>
<feature type="domain" description="Acyl-CoA oxidase/dehydrogenase middle" evidence="7">
    <location>
        <begin position="109"/>
        <end position="199"/>
    </location>
</feature>
<evidence type="ECO:0000313" key="10">
    <source>
        <dbReference type="Proteomes" id="UP000281726"/>
    </source>
</evidence>
<dbReference type="Gene3D" id="2.40.110.10">
    <property type="entry name" value="Butyryl-CoA Dehydrogenase, subunit A, domain 2"/>
    <property type="match status" value="1"/>
</dbReference>
<dbReference type="InterPro" id="IPR009100">
    <property type="entry name" value="AcylCoA_DH/oxidase_NM_dom_sf"/>
</dbReference>
<dbReference type="AlphaFoldDB" id="A0A3A9ZB60"/>
<accession>A0A3A9ZB60</accession>
<feature type="domain" description="Acyl-CoA dehydrogenase/oxidase N-terminal" evidence="8">
    <location>
        <begin position="8"/>
        <end position="104"/>
    </location>
</feature>
<evidence type="ECO:0000256" key="3">
    <source>
        <dbReference type="ARBA" id="ARBA00022630"/>
    </source>
</evidence>
<dbReference type="InterPro" id="IPR009075">
    <property type="entry name" value="AcylCo_DH/oxidase_C"/>
</dbReference>
<dbReference type="CDD" id="cd00567">
    <property type="entry name" value="ACAD"/>
    <property type="match status" value="1"/>
</dbReference>
<dbReference type="SUPFAM" id="SSF56645">
    <property type="entry name" value="Acyl-CoA dehydrogenase NM domain-like"/>
    <property type="match status" value="1"/>
</dbReference>
<dbReference type="GO" id="GO:0003995">
    <property type="term" value="F:acyl-CoA dehydrogenase activity"/>
    <property type="evidence" value="ECO:0007669"/>
    <property type="project" value="TreeGrafter"/>
</dbReference>
<evidence type="ECO:0000259" key="7">
    <source>
        <dbReference type="Pfam" id="PF02770"/>
    </source>
</evidence>
<dbReference type="InterPro" id="IPR036250">
    <property type="entry name" value="AcylCo_DH-like_C"/>
</dbReference>
<name>A0A3A9ZB60_9ACTN</name>
<evidence type="ECO:0000256" key="4">
    <source>
        <dbReference type="ARBA" id="ARBA00022827"/>
    </source>
</evidence>
<dbReference type="Pfam" id="PF00441">
    <property type="entry name" value="Acyl-CoA_dh_1"/>
    <property type="match status" value="1"/>
</dbReference>
<comment type="similarity">
    <text evidence="2 5">Belongs to the acyl-CoA dehydrogenase family.</text>
</comment>
<organism evidence="9 10">
    <name type="scientific">Micromonospora endolithica</name>
    <dbReference type="NCBI Taxonomy" id="230091"/>
    <lineage>
        <taxon>Bacteria</taxon>
        <taxon>Bacillati</taxon>
        <taxon>Actinomycetota</taxon>
        <taxon>Actinomycetes</taxon>
        <taxon>Micromonosporales</taxon>
        <taxon>Micromonosporaceae</taxon>
        <taxon>Micromonospora</taxon>
    </lineage>
</organism>
<dbReference type="Proteomes" id="UP000281726">
    <property type="component" value="Unassembled WGS sequence"/>
</dbReference>
<protein>
    <submittedName>
        <fullName evidence="9">Acyl-CoA dehydrogenase family protein</fullName>
    </submittedName>
</protein>